<gene>
    <name evidence="4" type="ORF">CO666_17850</name>
</gene>
<dbReference type="PROSITE" id="PS00584">
    <property type="entry name" value="PFKB_KINASES_2"/>
    <property type="match status" value="1"/>
</dbReference>
<reference evidence="4 5" key="1">
    <citation type="submission" date="2017-09" db="EMBL/GenBank/DDBJ databases">
        <title>Comparative genomics of rhizobia isolated from Phaseolus vulgaris in China.</title>
        <authorList>
            <person name="Tong W."/>
        </authorList>
    </citation>
    <scope>NUCLEOTIDE SEQUENCE [LARGE SCALE GENOMIC DNA]</scope>
    <source>
        <strain evidence="4 5">C5</strain>
    </source>
</reference>
<dbReference type="InterPro" id="IPR011611">
    <property type="entry name" value="PfkB_dom"/>
</dbReference>
<dbReference type="AlphaFoldDB" id="A0A2A6J9U8"/>
<dbReference type="GO" id="GO:0016301">
    <property type="term" value="F:kinase activity"/>
    <property type="evidence" value="ECO:0007669"/>
    <property type="project" value="UniProtKB-KW"/>
</dbReference>
<dbReference type="PANTHER" id="PTHR10584:SF157">
    <property type="entry name" value="SULFOFRUCTOSE KINASE"/>
    <property type="match status" value="1"/>
</dbReference>
<accession>A0A2A6J9U8</accession>
<feature type="domain" description="Carbohydrate kinase PfkB" evidence="3">
    <location>
        <begin position="15"/>
        <end position="303"/>
    </location>
</feature>
<name>A0A2A6J9U8_9HYPH</name>
<dbReference type="PANTHER" id="PTHR10584">
    <property type="entry name" value="SUGAR KINASE"/>
    <property type="match status" value="1"/>
</dbReference>
<dbReference type="EMBL" id="NWSV01000011">
    <property type="protein sequence ID" value="PDT02752.1"/>
    <property type="molecule type" value="Genomic_DNA"/>
</dbReference>
<evidence type="ECO:0000259" key="3">
    <source>
        <dbReference type="Pfam" id="PF00294"/>
    </source>
</evidence>
<protein>
    <submittedName>
        <fullName evidence="4">Ribokinase</fullName>
    </submittedName>
</protein>
<dbReference type="CDD" id="cd01945">
    <property type="entry name" value="ribokinase_group_B"/>
    <property type="match status" value="1"/>
</dbReference>
<evidence type="ECO:0000256" key="1">
    <source>
        <dbReference type="ARBA" id="ARBA00022679"/>
    </source>
</evidence>
<proteinExistence type="predicted"/>
<dbReference type="GO" id="GO:0005829">
    <property type="term" value="C:cytosol"/>
    <property type="evidence" value="ECO:0007669"/>
    <property type="project" value="TreeGrafter"/>
</dbReference>
<dbReference type="InterPro" id="IPR029056">
    <property type="entry name" value="Ribokinase-like"/>
</dbReference>
<organism evidence="4 5">
    <name type="scientific">Rhizobium chutanense</name>
    <dbReference type="NCBI Taxonomy" id="2035448"/>
    <lineage>
        <taxon>Bacteria</taxon>
        <taxon>Pseudomonadati</taxon>
        <taxon>Pseudomonadota</taxon>
        <taxon>Alphaproteobacteria</taxon>
        <taxon>Hyphomicrobiales</taxon>
        <taxon>Rhizobiaceae</taxon>
        <taxon>Rhizobium/Agrobacterium group</taxon>
        <taxon>Rhizobium</taxon>
    </lineage>
</organism>
<dbReference type="InterPro" id="IPR002173">
    <property type="entry name" value="Carboh/pur_kinase_PfkB_CS"/>
</dbReference>
<keyword evidence="2 4" id="KW-0418">Kinase</keyword>
<sequence length="333" mass="34452">MATSSAFDPPAGPARSVLCVGAAVLDTLFRVRSLPTGQGKILPYDMLQVAEGMASSAAFAVARLGGNASLWGAVGDDAAGDRIIAELGDSGIDTSGMVRVAGARSAVSTILVDDEGERLIVPFYDAALHETVKPVTNRDVSAFDAVLVDVRWPKLALRTLSAAREAGRPAILDGDVAGEGVIEMLAPAASHIVFSQPAAERLTGTTEPVKAIGLLKRKFEHAFISVTAGENGSFWFDDATGEIVHLAAPKVRAVDTLAAGDIFHGAFALATAEGLPIAETMRVSSMAAALKCQVFGGRTGAPTRAELCDALRGWGIGQQSCGQADRRSDPPAS</sequence>
<evidence type="ECO:0000313" key="4">
    <source>
        <dbReference type="EMBL" id="PDT02752.1"/>
    </source>
</evidence>
<dbReference type="Gene3D" id="3.40.1190.20">
    <property type="match status" value="1"/>
</dbReference>
<dbReference type="SUPFAM" id="SSF53613">
    <property type="entry name" value="Ribokinase-like"/>
    <property type="match status" value="1"/>
</dbReference>
<keyword evidence="5" id="KW-1185">Reference proteome</keyword>
<dbReference type="Proteomes" id="UP000220768">
    <property type="component" value="Unassembled WGS sequence"/>
</dbReference>
<evidence type="ECO:0000313" key="5">
    <source>
        <dbReference type="Proteomes" id="UP000220768"/>
    </source>
</evidence>
<evidence type="ECO:0000256" key="2">
    <source>
        <dbReference type="ARBA" id="ARBA00022777"/>
    </source>
</evidence>
<dbReference type="RefSeq" id="WP_097613494.1">
    <property type="nucleotide sequence ID" value="NZ_NWSV01000011.1"/>
</dbReference>
<comment type="caution">
    <text evidence="4">The sequence shown here is derived from an EMBL/GenBank/DDBJ whole genome shotgun (WGS) entry which is preliminary data.</text>
</comment>
<keyword evidence="1" id="KW-0808">Transferase</keyword>
<dbReference type="Pfam" id="PF00294">
    <property type="entry name" value="PfkB"/>
    <property type="match status" value="1"/>
</dbReference>